<protein>
    <recommendedName>
        <fullName evidence="3 12">Thymidylate kinase</fullName>
        <ecNumber evidence="2 12">2.7.4.9</ecNumber>
    </recommendedName>
    <alternativeName>
        <fullName evidence="9 12">dTMP kinase</fullName>
    </alternativeName>
</protein>
<dbReference type="PANTHER" id="PTHR10344:SF4">
    <property type="entry name" value="UMP-CMP KINASE 2, MITOCHONDRIAL"/>
    <property type="match status" value="1"/>
</dbReference>
<dbReference type="HAMAP" id="MF_00165">
    <property type="entry name" value="Thymidylate_kinase"/>
    <property type="match status" value="1"/>
</dbReference>
<dbReference type="SUPFAM" id="SSF52540">
    <property type="entry name" value="P-loop containing nucleoside triphosphate hydrolases"/>
    <property type="match status" value="1"/>
</dbReference>
<dbReference type="PATRIC" id="fig|634113.3.peg.75"/>
<dbReference type="PANTHER" id="PTHR10344">
    <property type="entry name" value="THYMIDYLATE KINASE"/>
    <property type="match status" value="1"/>
</dbReference>
<name>A0A0X9VYC1_9GAMM</name>
<evidence type="ECO:0000256" key="1">
    <source>
        <dbReference type="ARBA" id="ARBA00009776"/>
    </source>
</evidence>
<dbReference type="EC" id="2.7.4.9" evidence="2 12"/>
<dbReference type="GO" id="GO:0005829">
    <property type="term" value="C:cytosol"/>
    <property type="evidence" value="ECO:0007669"/>
    <property type="project" value="TreeGrafter"/>
</dbReference>
<sequence>MNGRYIVIEGLEGSGKTTAVKTVAKILNNFGITKINFTREPGGTALAEQLRQLIKHSISKEKITSKAELLMLYAARIQLIENFIKPNLTKGKWIISDRNDLSSHAYQGGGRKICQKLIKILQNNIINNFKPDLIIYLDIEPELGLNRIKNRSKLDQIEKESLDFFKRTRKRYIELSNKDDTIITIDASNSLINVQENVNCVISNWLILQGYQRQENELVSMAKSSI</sequence>
<evidence type="ECO:0000256" key="4">
    <source>
        <dbReference type="ARBA" id="ARBA00022679"/>
    </source>
</evidence>
<comment type="catalytic activity">
    <reaction evidence="10 12">
        <text>dTMP + ATP = dTDP + ADP</text>
        <dbReference type="Rhea" id="RHEA:13517"/>
        <dbReference type="ChEBI" id="CHEBI:30616"/>
        <dbReference type="ChEBI" id="CHEBI:58369"/>
        <dbReference type="ChEBI" id="CHEBI:63528"/>
        <dbReference type="ChEBI" id="CHEBI:456216"/>
        <dbReference type="EC" id="2.7.4.9"/>
    </reaction>
</comment>
<gene>
    <name evidence="12 14" type="primary">tmk</name>
    <name evidence="14" type="ORF">AUT07_00077</name>
</gene>
<organism evidence="14 15">
    <name type="scientific">Candidatus Arsenophonus lipoptenae</name>
    <dbReference type="NCBI Taxonomy" id="634113"/>
    <lineage>
        <taxon>Bacteria</taxon>
        <taxon>Pseudomonadati</taxon>
        <taxon>Pseudomonadota</taxon>
        <taxon>Gammaproteobacteria</taxon>
        <taxon>Enterobacterales</taxon>
        <taxon>Morganellaceae</taxon>
        <taxon>Arsenophonus</taxon>
    </lineage>
</organism>
<evidence type="ECO:0000256" key="11">
    <source>
        <dbReference type="ARBA" id="ARBA00057735"/>
    </source>
</evidence>
<evidence type="ECO:0000256" key="2">
    <source>
        <dbReference type="ARBA" id="ARBA00012980"/>
    </source>
</evidence>
<evidence type="ECO:0000259" key="13">
    <source>
        <dbReference type="Pfam" id="PF02223"/>
    </source>
</evidence>
<proteinExistence type="inferred from homology"/>
<dbReference type="AlphaFoldDB" id="A0A0X9VYC1"/>
<evidence type="ECO:0000256" key="7">
    <source>
        <dbReference type="ARBA" id="ARBA00022777"/>
    </source>
</evidence>
<evidence type="ECO:0000256" key="9">
    <source>
        <dbReference type="ARBA" id="ARBA00029962"/>
    </source>
</evidence>
<feature type="binding site" evidence="12">
    <location>
        <begin position="10"/>
        <end position="17"/>
    </location>
    <ligand>
        <name>ATP</name>
        <dbReference type="ChEBI" id="CHEBI:30616"/>
    </ligand>
</feature>
<evidence type="ECO:0000256" key="3">
    <source>
        <dbReference type="ARBA" id="ARBA00017144"/>
    </source>
</evidence>
<evidence type="ECO:0000256" key="8">
    <source>
        <dbReference type="ARBA" id="ARBA00022840"/>
    </source>
</evidence>
<dbReference type="KEGG" id="asy:AUT07_00077"/>
<keyword evidence="6 12" id="KW-0547">Nucleotide-binding</keyword>
<keyword evidence="15" id="KW-1185">Reference proteome</keyword>
<dbReference type="GO" id="GO:0004798">
    <property type="term" value="F:dTMP kinase activity"/>
    <property type="evidence" value="ECO:0007669"/>
    <property type="project" value="UniProtKB-UniRule"/>
</dbReference>
<dbReference type="RefSeq" id="WP_066282674.1">
    <property type="nucleotide sequence ID" value="NZ_CP013920.1"/>
</dbReference>
<dbReference type="NCBIfam" id="TIGR00041">
    <property type="entry name" value="DTMP_kinase"/>
    <property type="match status" value="1"/>
</dbReference>
<evidence type="ECO:0000313" key="15">
    <source>
        <dbReference type="Proteomes" id="UP000069926"/>
    </source>
</evidence>
<dbReference type="GO" id="GO:0006235">
    <property type="term" value="P:dTTP biosynthetic process"/>
    <property type="evidence" value="ECO:0007669"/>
    <property type="project" value="UniProtKB-UniRule"/>
</dbReference>
<evidence type="ECO:0000256" key="6">
    <source>
        <dbReference type="ARBA" id="ARBA00022741"/>
    </source>
</evidence>
<dbReference type="InterPro" id="IPR039430">
    <property type="entry name" value="Thymidylate_kin-like_dom"/>
</dbReference>
<evidence type="ECO:0000256" key="12">
    <source>
        <dbReference type="HAMAP-Rule" id="MF_00165"/>
    </source>
</evidence>
<feature type="domain" description="Thymidylate kinase-like" evidence="13">
    <location>
        <begin position="8"/>
        <end position="197"/>
    </location>
</feature>
<comment type="function">
    <text evidence="11 12">Phosphorylation of dTMP to form dTDP in both de novo and salvage pathways of dTTP synthesis.</text>
</comment>
<keyword evidence="8 12" id="KW-0067">ATP-binding</keyword>
<dbReference type="GO" id="GO:0006227">
    <property type="term" value="P:dUDP biosynthetic process"/>
    <property type="evidence" value="ECO:0007669"/>
    <property type="project" value="TreeGrafter"/>
</dbReference>
<dbReference type="CDD" id="cd01672">
    <property type="entry name" value="TMPK"/>
    <property type="match status" value="1"/>
</dbReference>
<evidence type="ECO:0000256" key="5">
    <source>
        <dbReference type="ARBA" id="ARBA00022727"/>
    </source>
</evidence>
<dbReference type="GO" id="GO:0006233">
    <property type="term" value="P:dTDP biosynthetic process"/>
    <property type="evidence" value="ECO:0007669"/>
    <property type="project" value="InterPro"/>
</dbReference>
<evidence type="ECO:0000313" key="14">
    <source>
        <dbReference type="EMBL" id="AMA64670.1"/>
    </source>
</evidence>
<comment type="similarity">
    <text evidence="1 12">Belongs to the thymidylate kinase family.</text>
</comment>
<dbReference type="Proteomes" id="UP000069926">
    <property type="component" value="Chromosome"/>
</dbReference>
<accession>A0A0X9VYC1</accession>
<dbReference type="FunFam" id="3.40.50.300:FF:000225">
    <property type="entry name" value="Thymidylate kinase"/>
    <property type="match status" value="1"/>
</dbReference>
<dbReference type="GO" id="GO:0005524">
    <property type="term" value="F:ATP binding"/>
    <property type="evidence" value="ECO:0007669"/>
    <property type="project" value="UniProtKB-UniRule"/>
</dbReference>
<dbReference type="Pfam" id="PF02223">
    <property type="entry name" value="Thymidylate_kin"/>
    <property type="match status" value="1"/>
</dbReference>
<keyword evidence="4 12" id="KW-0808">Transferase</keyword>
<dbReference type="STRING" id="634113.AUT07_00077"/>
<dbReference type="InterPro" id="IPR018094">
    <property type="entry name" value="Thymidylate_kinase"/>
</dbReference>
<keyword evidence="5 12" id="KW-0545">Nucleotide biosynthesis</keyword>
<dbReference type="Gene3D" id="3.40.50.300">
    <property type="entry name" value="P-loop containing nucleotide triphosphate hydrolases"/>
    <property type="match status" value="1"/>
</dbReference>
<reference evidence="14 15" key="1">
    <citation type="submission" date="2016-01" db="EMBL/GenBank/DDBJ databases">
        <title>Genome sequence of Ca. Arsenophonus lipopteni, the exclusive symbiont of a blood sucking fly Lipoptena cervi (Diptera: Hippoboscidae).</title>
        <authorList>
            <person name="Novakova E."/>
            <person name="Hypsa V."/>
            <person name="Nguyen P."/>
            <person name="Husnik F."/>
            <person name="Darby A.C."/>
        </authorList>
    </citation>
    <scope>NUCLEOTIDE SEQUENCE [LARGE SCALE GENOMIC DNA]</scope>
    <source>
        <strain evidence="14 15">CB</strain>
    </source>
</reference>
<dbReference type="EMBL" id="CP013920">
    <property type="protein sequence ID" value="AMA64670.1"/>
    <property type="molecule type" value="Genomic_DNA"/>
</dbReference>
<dbReference type="OrthoDB" id="9774907at2"/>
<evidence type="ECO:0000256" key="10">
    <source>
        <dbReference type="ARBA" id="ARBA00048743"/>
    </source>
</evidence>
<keyword evidence="7 12" id="KW-0418">Kinase</keyword>
<dbReference type="InterPro" id="IPR027417">
    <property type="entry name" value="P-loop_NTPase"/>
</dbReference>